<organism evidence="2 3">
    <name type="scientific">Meloidogyne enterolobii</name>
    <name type="common">Root-knot nematode worm</name>
    <name type="synonym">Meloidogyne mayaguensis</name>
    <dbReference type="NCBI Taxonomy" id="390850"/>
    <lineage>
        <taxon>Eukaryota</taxon>
        <taxon>Metazoa</taxon>
        <taxon>Ecdysozoa</taxon>
        <taxon>Nematoda</taxon>
        <taxon>Chromadorea</taxon>
        <taxon>Rhabditida</taxon>
        <taxon>Tylenchina</taxon>
        <taxon>Tylenchomorpha</taxon>
        <taxon>Tylenchoidea</taxon>
        <taxon>Meloidogynidae</taxon>
        <taxon>Meloidogyninae</taxon>
        <taxon>Meloidogyne</taxon>
    </lineage>
</organism>
<gene>
    <name evidence="2" type="ORF">MENT_LOCUS32135</name>
</gene>
<proteinExistence type="predicted"/>
<feature type="region of interest" description="Disordered" evidence="1">
    <location>
        <begin position="41"/>
        <end position="65"/>
    </location>
</feature>
<comment type="caution">
    <text evidence="2">The sequence shown here is derived from an EMBL/GenBank/DDBJ whole genome shotgun (WGS) entry which is preliminary data.</text>
</comment>
<dbReference type="Proteomes" id="UP000580250">
    <property type="component" value="Unassembled WGS sequence"/>
</dbReference>
<feature type="compositionally biased region" description="Basic and acidic residues" evidence="1">
    <location>
        <begin position="47"/>
        <end position="65"/>
    </location>
</feature>
<dbReference type="AlphaFoldDB" id="A0A6V7VYT9"/>
<evidence type="ECO:0000313" key="2">
    <source>
        <dbReference type="EMBL" id="CAD2180080.1"/>
    </source>
</evidence>
<accession>A0A6V7VYT9</accession>
<sequence length="95" mass="11567">MEHLRNELNKRIYNPKWFPKWYPLEKADPNEDEILDRMFNSNKRRRLNEEKGETQKAQETTPKRNSLENILKIKQENFGKDNSSEEMKFQNLITI</sequence>
<protein>
    <submittedName>
        <fullName evidence="2">Uncharacterized protein</fullName>
    </submittedName>
</protein>
<dbReference type="EMBL" id="CAJEWN010000361">
    <property type="protein sequence ID" value="CAD2180080.1"/>
    <property type="molecule type" value="Genomic_DNA"/>
</dbReference>
<reference evidence="2 3" key="1">
    <citation type="submission" date="2020-08" db="EMBL/GenBank/DDBJ databases">
        <authorList>
            <person name="Koutsovoulos G."/>
            <person name="Danchin GJ E."/>
        </authorList>
    </citation>
    <scope>NUCLEOTIDE SEQUENCE [LARGE SCALE GENOMIC DNA]</scope>
</reference>
<evidence type="ECO:0000256" key="1">
    <source>
        <dbReference type="SAM" id="MobiDB-lite"/>
    </source>
</evidence>
<name>A0A6V7VYT9_MELEN</name>
<evidence type="ECO:0000313" key="3">
    <source>
        <dbReference type="Proteomes" id="UP000580250"/>
    </source>
</evidence>